<dbReference type="Gene3D" id="3.30.565.10">
    <property type="entry name" value="Histidine kinase-like ATPase, C-terminal domain"/>
    <property type="match status" value="1"/>
</dbReference>
<evidence type="ECO:0000313" key="18">
    <source>
        <dbReference type="Proteomes" id="UP000004030"/>
    </source>
</evidence>
<keyword evidence="10" id="KW-0067">ATP-binding</keyword>
<comment type="caution">
    <text evidence="17">The sequence shown here is derived from an EMBL/GenBank/DDBJ whole genome shotgun (WGS) entry which is preliminary data.</text>
</comment>
<dbReference type="KEGG" id="npn:JI59_15725"/>
<evidence type="ECO:0000256" key="7">
    <source>
        <dbReference type="ARBA" id="ARBA00022692"/>
    </source>
</evidence>
<evidence type="ECO:0000256" key="10">
    <source>
        <dbReference type="ARBA" id="ARBA00022840"/>
    </source>
</evidence>
<evidence type="ECO:0000256" key="1">
    <source>
        <dbReference type="ARBA" id="ARBA00000085"/>
    </source>
</evidence>
<evidence type="ECO:0000256" key="14">
    <source>
        <dbReference type="SAM" id="Phobius"/>
    </source>
</evidence>
<dbReference type="SUPFAM" id="SSF55874">
    <property type="entry name" value="ATPase domain of HSP90 chaperone/DNA topoisomerase II/histidine kinase"/>
    <property type="match status" value="1"/>
</dbReference>
<dbReference type="GO" id="GO:0005524">
    <property type="term" value="F:ATP binding"/>
    <property type="evidence" value="ECO:0007669"/>
    <property type="project" value="UniProtKB-KW"/>
</dbReference>
<dbReference type="AlphaFoldDB" id="G6E952"/>
<keyword evidence="8" id="KW-0547">Nucleotide-binding</keyword>
<evidence type="ECO:0000256" key="11">
    <source>
        <dbReference type="ARBA" id="ARBA00022989"/>
    </source>
</evidence>
<comment type="catalytic activity">
    <reaction evidence="1">
        <text>ATP + protein L-histidine = ADP + protein N-phospho-L-histidine.</text>
        <dbReference type="EC" id="2.7.13.3"/>
    </reaction>
</comment>
<dbReference type="EC" id="2.7.13.3" evidence="3"/>
<dbReference type="Pfam" id="PF02518">
    <property type="entry name" value="HATPase_c"/>
    <property type="match status" value="1"/>
</dbReference>
<keyword evidence="4" id="KW-0997">Cell inner membrane</keyword>
<evidence type="ECO:0000256" key="12">
    <source>
        <dbReference type="ARBA" id="ARBA00023012"/>
    </source>
</evidence>
<dbReference type="Proteomes" id="UP000004030">
    <property type="component" value="Unassembled WGS sequence"/>
</dbReference>
<name>G6E952_9SPHN</name>
<dbReference type="InterPro" id="IPR004358">
    <property type="entry name" value="Sig_transdc_His_kin-like_C"/>
</dbReference>
<dbReference type="eggNOG" id="COG2205">
    <property type="taxonomic scope" value="Bacteria"/>
</dbReference>
<feature type="transmembrane region" description="Helical" evidence="14">
    <location>
        <begin position="162"/>
        <end position="180"/>
    </location>
</feature>
<dbReference type="PROSITE" id="PS50109">
    <property type="entry name" value="HIS_KIN"/>
    <property type="match status" value="1"/>
</dbReference>
<dbReference type="PATRIC" id="fig|1088721.3.peg.864"/>
<proteinExistence type="predicted"/>
<keyword evidence="13 14" id="KW-0472">Membrane</keyword>
<keyword evidence="5" id="KW-0597">Phosphoprotein</keyword>
<dbReference type="PROSITE" id="PS50885">
    <property type="entry name" value="HAMP"/>
    <property type="match status" value="1"/>
</dbReference>
<dbReference type="PANTHER" id="PTHR44936:SF5">
    <property type="entry name" value="SENSOR HISTIDINE KINASE ENVZ"/>
    <property type="match status" value="1"/>
</dbReference>
<dbReference type="SMART" id="SM00387">
    <property type="entry name" value="HATPase_c"/>
    <property type="match status" value="1"/>
</dbReference>
<protein>
    <recommendedName>
        <fullName evidence="3">histidine kinase</fullName>
        <ecNumber evidence="3">2.7.13.3</ecNumber>
    </recommendedName>
</protein>
<evidence type="ECO:0000256" key="9">
    <source>
        <dbReference type="ARBA" id="ARBA00022777"/>
    </source>
</evidence>
<dbReference type="InterPro" id="IPR003594">
    <property type="entry name" value="HATPase_dom"/>
</dbReference>
<evidence type="ECO:0000256" key="4">
    <source>
        <dbReference type="ARBA" id="ARBA00022519"/>
    </source>
</evidence>
<evidence type="ECO:0000256" key="2">
    <source>
        <dbReference type="ARBA" id="ARBA00004429"/>
    </source>
</evidence>
<evidence type="ECO:0000256" key="8">
    <source>
        <dbReference type="ARBA" id="ARBA00022741"/>
    </source>
</evidence>
<dbReference type="PRINTS" id="PR00344">
    <property type="entry name" value="BCTRLSENSOR"/>
</dbReference>
<gene>
    <name evidence="17" type="ORF">NSU_0873</name>
</gene>
<reference evidence="17 18" key="1">
    <citation type="journal article" date="2012" name="J. Bacteriol.">
        <title>Genome sequence of benzo(a)pyrene-degrading bacterium Novosphingobium pentaromativorans US6-1.</title>
        <authorList>
            <person name="Luo Y.R."/>
            <person name="Kang S.G."/>
            <person name="Kim S.J."/>
            <person name="Kim M.R."/>
            <person name="Li N."/>
            <person name="Lee J.H."/>
            <person name="Kwon K.K."/>
        </authorList>
    </citation>
    <scope>NUCLEOTIDE SEQUENCE [LARGE SCALE GENOMIC DNA]</scope>
    <source>
        <strain evidence="17 18">US6-1</strain>
    </source>
</reference>
<dbReference type="SUPFAM" id="SSF47384">
    <property type="entry name" value="Homodimeric domain of signal transducing histidine kinase"/>
    <property type="match status" value="1"/>
</dbReference>
<dbReference type="STRING" id="1088721.JI59_15725"/>
<dbReference type="PANTHER" id="PTHR44936">
    <property type="entry name" value="SENSOR PROTEIN CREC"/>
    <property type="match status" value="1"/>
</dbReference>
<dbReference type="InterPro" id="IPR050980">
    <property type="entry name" value="2C_sensor_his_kinase"/>
</dbReference>
<dbReference type="InterPro" id="IPR036097">
    <property type="entry name" value="HisK_dim/P_sf"/>
</dbReference>
<evidence type="ECO:0000256" key="6">
    <source>
        <dbReference type="ARBA" id="ARBA00022679"/>
    </source>
</evidence>
<dbReference type="CDD" id="cd00075">
    <property type="entry name" value="HATPase"/>
    <property type="match status" value="1"/>
</dbReference>
<keyword evidence="9 17" id="KW-0418">Kinase</keyword>
<dbReference type="Pfam" id="PF00672">
    <property type="entry name" value="HAMP"/>
    <property type="match status" value="1"/>
</dbReference>
<evidence type="ECO:0000256" key="13">
    <source>
        <dbReference type="ARBA" id="ARBA00023136"/>
    </source>
</evidence>
<dbReference type="InterPro" id="IPR003660">
    <property type="entry name" value="HAMP_dom"/>
</dbReference>
<dbReference type="RefSeq" id="WP_007011788.1">
    <property type="nucleotide sequence ID" value="NZ_AGFM01000009.1"/>
</dbReference>
<dbReference type="eggNOG" id="COG3850">
    <property type="taxonomic scope" value="Bacteria"/>
</dbReference>
<dbReference type="InterPro" id="IPR005467">
    <property type="entry name" value="His_kinase_dom"/>
</dbReference>
<feature type="domain" description="HAMP" evidence="16">
    <location>
        <begin position="181"/>
        <end position="232"/>
    </location>
</feature>
<dbReference type="GO" id="GO:0000155">
    <property type="term" value="F:phosphorelay sensor kinase activity"/>
    <property type="evidence" value="ECO:0007669"/>
    <property type="project" value="InterPro"/>
</dbReference>
<keyword evidence="11 14" id="KW-1133">Transmembrane helix</keyword>
<dbReference type="EMBL" id="AGFM01000009">
    <property type="protein sequence ID" value="EHJ62276.1"/>
    <property type="molecule type" value="Genomic_DNA"/>
</dbReference>
<evidence type="ECO:0000259" key="16">
    <source>
        <dbReference type="PROSITE" id="PS50885"/>
    </source>
</evidence>
<evidence type="ECO:0000256" key="3">
    <source>
        <dbReference type="ARBA" id="ARBA00012438"/>
    </source>
</evidence>
<evidence type="ECO:0000256" key="5">
    <source>
        <dbReference type="ARBA" id="ARBA00022553"/>
    </source>
</evidence>
<keyword evidence="4" id="KW-1003">Cell membrane</keyword>
<dbReference type="GO" id="GO:0005886">
    <property type="term" value="C:plasma membrane"/>
    <property type="evidence" value="ECO:0007669"/>
    <property type="project" value="UniProtKB-SubCell"/>
</dbReference>
<feature type="domain" description="Histidine kinase" evidence="15">
    <location>
        <begin position="240"/>
        <end position="440"/>
    </location>
</feature>
<keyword evidence="12" id="KW-0902">Two-component regulatory system</keyword>
<dbReference type="SMART" id="SM00304">
    <property type="entry name" value="HAMP"/>
    <property type="match status" value="1"/>
</dbReference>
<keyword evidence="6" id="KW-0808">Transferase</keyword>
<keyword evidence="18" id="KW-1185">Reference proteome</keyword>
<sequence>MLSRGMGLFRRLGLPERLLAVLLLVLVVDIIANTVLFERVNSFELRRDDAERIAENLVLATRAIERAPPIERAPIAAALSTDRFSLDWSPPTDRKRGSLGLANLRAQVVEIEPTLATGDIELHLEELPGQGNIGGSILLSDRSILKFHTHANAAWKLTAGRLLSMVLPTLLLIALAWVLLRATLKPLRSVIGATRELGSGPPQPVPERGPDEMRQLIRALNDMQERIHQSLVDRTQTMLAIGHDLKTPLSRMRLRLDDGSIGPEVREGISHDIDEMRMLIESIQAYIDNGGETIPSERINLSIMAETLVDTAADHGADARFEGTPGVVIKARPVAIRRALSNLIENAVHYGGNVRVTVRRDGDGAEVVVEDDGPGIPEDRIADALQPFVRLDTARTRDTAGMGLGLPIVQKAVRAENGTLDLRNRRDGGLRATVRLPLAPE</sequence>
<dbReference type="CDD" id="cd06225">
    <property type="entry name" value="HAMP"/>
    <property type="match status" value="1"/>
</dbReference>
<keyword evidence="7 14" id="KW-0812">Transmembrane</keyword>
<evidence type="ECO:0000259" key="15">
    <source>
        <dbReference type="PROSITE" id="PS50109"/>
    </source>
</evidence>
<comment type="subcellular location">
    <subcellularLocation>
        <location evidence="2">Cell inner membrane</location>
        <topology evidence="2">Multi-pass membrane protein</topology>
    </subcellularLocation>
</comment>
<dbReference type="Gene3D" id="1.10.287.130">
    <property type="match status" value="1"/>
</dbReference>
<dbReference type="InterPro" id="IPR036890">
    <property type="entry name" value="HATPase_C_sf"/>
</dbReference>
<organism evidence="17 18">
    <name type="scientific">Novosphingobium pentaromativorans US6-1</name>
    <dbReference type="NCBI Taxonomy" id="1088721"/>
    <lineage>
        <taxon>Bacteria</taxon>
        <taxon>Pseudomonadati</taxon>
        <taxon>Pseudomonadota</taxon>
        <taxon>Alphaproteobacteria</taxon>
        <taxon>Sphingomonadales</taxon>
        <taxon>Sphingomonadaceae</taxon>
        <taxon>Novosphingobium</taxon>
    </lineage>
</organism>
<evidence type="ECO:0000313" key="17">
    <source>
        <dbReference type="EMBL" id="EHJ62276.1"/>
    </source>
</evidence>
<accession>G6E952</accession>